<evidence type="ECO:0000256" key="1">
    <source>
        <dbReference type="ARBA" id="ARBA00023015"/>
    </source>
</evidence>
<dbReference type="PROSITE" id="PS50932">
    <property type="entry name" value="HTH_LACI_2"/>
    <property type="match status" value="1"/>
</dbReference>
<dbReference type="Gene3D" id="3.40.50.2300">
    <property type="match status" value="2"/>
</dbReference>
<dbReference type="SMART" id="SM00354">
    <property type="entry name" value="HTH_LACI"/>
    <property type="match status" value="1"/>
</dbReference>
<keyword evidence="3" id="KW-0804">Transcription</keyword>
<sequence length="336" mass="36105">MKARQSDVAREAGVSPRTVSNVINGYPHIKPETVARVQAAIKKLNYIPNRSARTLRTGKIGIIGLAVPELTLPYFADLATKITTAAEARGYTILIDITEGKADRERLIAGGLRPHAIDGLILSPLRLRAREVDDASDGTPLVLLGEWSEPSSNHAYVGVDNIAAAGAATQHLIELGRRRIAAIGTVPGREGGTASQRFEGYRRAVTAAGLPVRQESVLKFNRMQGEAAMERLLDDDLRPDAVFCFNDLVAVGALATLRRRGLSVPGDVALIGWDDIREVAYSWPPISSIRADSDQIAAIAVDMIIDQLAGVRPAELHRTVGYSLIARESTVGPTPS</sequence>
<dbReference type="Proteomes" id="UP000569914">
    <property type="component" value="Unassembled WGS sequence"/>
</dbReference>
<dbReference type="CDD" id="cd01392">
    <property type="entry name" value="HTH_LacI"/>
    <property type="match status" value="1"/>
</dbReference>
<evidence type="ECO:0000256" key="3">
    <source>
        <dbReference type="ARBA" id="ARBA00023163"/>
    </source>
</evidence>
<evidence type="ECO:0000256" key="2">
    <source>
        <dbReference type="ARBA" id="ARBA00023125"/>
    </source>
</evidence>
<feature type="domain" description="HTH cro/C1-type" evidence="5">
    <location>
        <begin position="5"/>
        <end position="47"/>
    </location>
</feature>
<accession>A0A7Y9IED3</accession>
<dbReference type="SUPFAM" id="SSF53822">
    <property type="entry name" value="Periplasmic binding protein-like I"/>
    <property type="match status" value="1"/>
</dbReference>
<dbReference type="Pfam" id="PF13377">
    <property type="entry name" value="Peripla_BP_3"/>
    <property type="match status" value="1"/>
</dbReference>
<dbReference type="GO" id="GO:0003700">
    <property type="term" value="F:DNA-binding transcription factor activity"/>
    <property type="evidence" value="ECO:0007669"/>
    <property type="project" value="TreeGrafter"/>
</dbReference>
<dbReference type="PANTHER" id="PTHR30146">
    <property type="entry name" value="LACI-RELATED TRANSCRIPTIONAL REPRESSOR"/>
    <property type="match status" value="1"/>
</dbReference>
<dbReference type="EMBL" id="JACCBU010000001">
    <property type="protein sequence ID" value="NYE75327.1"/>
    <property type="molecule type" value="Genomic_DNA"/>
</dbReference>
<dbReference type="PANTHER" id="PTHR30146:SF153">
    <property type="entry name" value="LACTOSE OPERON REPRESSOR"/>
    <property type="match status" value="1"/>
</dbReference>
<dbReference type="InterPro" id="IPR046335">
    <property type="entry name" value="LacI/GalR-like_sensor"/>
</dbReference>
<dbReference type="RefSeq" id="WP_312879611.1">
    <property type="nucleotide sequence ID" value="NZ_JACCBU010000001.1"/>
</dbReference>
<dbReference type="AlphaFoldDB" id="A0A7Y9IED3"/>
<evidence type="ECO:0000259" key="5">
    <source>
        <dbReference type="PROSITE" id="PS50943"/>
    </source>
</evidence>
<evidence type="ECO:0000313" key="6">
    <source>
        <dbReference type="EMBL" id="NYE75327.1"/>
    </source>
</evidence>
<dbReference type="CDD" id="cd06267">
    <property type="entry name" value="PBP1_LacI_sugar_binding-like"/>
    <property type="match status" value="1"/>
</dbReference>
<dbReference type="Gene3D" id="1.10.260.40">
    <property type="entry name" value="lambda repressor-like DNA-binding domains"/>
    <property type="match status" value="1"/>
</dbReference>
<evidence type="ECO:0000259" key="4">
    <source>
        <dbReference type="PROSITE" id="PS50932"/>
    </source>
</evidence>
<evidence type="ECO:0000313" key="7">
    <source>
        <dbReference type="Proteomes" id="UP000569914"/>
    </source>
</evidence>
<keyword evidence="1" id="KW-0805">Transcription regulation</keyword>
<dbReference type="Pfam" id="PF00356">
    <property type="entry name" value="LacI"/>
    <property type="match status" value="1"/>
</dbReference>
<comment type="caution">
    <text evidence="6">The sequence shown here is derived from an EMBL/GenBank/DDBJ whole genome shotgun (WGS) entry which is preliminary data.</text>
</comment>
<dbReference type="SUPFAM" id="SSF47413">
    <property type="entry name" value="lambda repressor-like DNA-binding domains"/>
    <property type="match status" value="1"/>
</dbReference>
<dbReference type="PROSITE" id="PS50943">
    <property type="entry name" value="HTH_CROC1"/>
    <property type="match status" value="1"/>
</dbReference>
<reference evidence="6 7" key="1">
    <citation type="submission" date="2020-07" db="EMBL/GenBank/DDBJ databases">
        <title>Sequencing the genomes of 1000 actinobacteria strains.</title>
        <authorList>
            <person name="Klenk H.-P."/>
        </authorList>
    </citation>
    <scope>NUCLEOTIDE SEQUENCE [LARGE SCALE GENOMIC DNA]</scope>
    <source>
        <strain evidence="6 7">DSM 22083</strain>
    </source>
</reference>
<dbReference type="InterPro" id="IPR001387">
    <property type="entry name" value="Cro/C1-type_HTH"/>
</dbReference>
<name>A0A7Y9IED3_9ACTN</name>
<dbReference type="InterPro" id="IPR000843">
    <property type="entry name" value="HTH_LacI"/>
</dbReference>
<feature type="domain" description="HTH lacI-type" evidence="4">
    <location>
        <begin position="3"/>
        <end position="57"/>
    </location>
</feature>
<keyword evidence="7" id="KW-1185">Reference proteome</keyword>
<dbReference type="InterPro" id="IPR010982">
    <property type="entry name" value="Lambda_DNA-bd_dom_sf"/>
</dbReference>
<dbReference type="GO" id="GO:0000976">
    <property type="term" value="F:transcription cis-regulatory region binding"/>
    <property type="evidence" value="ECO:0007669"/>
    <property type="project" value="TreeGrafter"/>
</dbReference>
<keyword evidence="2 6" id="KW-0238">DNA-binding</keyword>
<proteinExistence type="predicted"/>
<dbReference type="InterPro" id="IPR028082">
    <property type="entry name" value="Peripla_BP_I"/>
</dbReference>
<gene>
    <name evidence="6" type="ORF">BKA15_006656</name>
</gene>
<organism evidence="6 7">
    <name type="scientific">Microlunatus parietis</name>
    <dbReference type="NCBI Taxonomy" id="682979"/>
    <lineage>
        <taxon>Bacteria</taxon>
        <taxon>Bacillati</taxon>
        <taxon>Actinomycetota</taxon>
        <taxon>Actinomycetes</taxon>
        <taxon>Propionibacteriales</taxon>
        <taxon>Propionibacteriaceae</taxon>
        <taxon>Microlunatus</taxon>
    </lineage>
</organism>
<protein>
    <submittedName>
        <fullName evidence="6">DNA-binding LacI/PurR family transcriptional regulator</fullName>
    </submittedName>
</protein>